<sequence>MKTQEGKGWEKDVHANEENEEEDYLVETQGAEGMEGDPEPHSSCMGRTKAYQKGRKLSLDRKMGRSSHGSVNLKSSLEPGRPHSPHERGTAGLSAEAT</sequence>
<evidence type="ECO:0000256" key="1">
    <source>
        <dbReference type="SAM" id="MobiDB-lite"/>
    </source>
</evidence>
<comment type="caution">
    <text evidence="2">The sequence shown here is derived from an EMBL/GenBank/DDBJ whole genome shotgun (WGS) entry which is preliminary data.</text>
</comment>
<feature type="compositionally biased region" description="Basic and acidic residues" evidence="1">
    <location>
        <begin position="1"/>
        <end position="17"/>
    </location>
</feature>
<reference evidence="2 3" key="1">
    <citation type="journal article" date="2018" name="Evol. Lett.">
        <title>Horizontal gene cluster transfer increased hallucinogenic mushroom diversity.</title>
        <authorList>
            <person name="Reynolds H.T."/>
            <person name="Vijayakumar V."/>
            <person name="Gluck-Thaler E."/>
            <person name="Korotkin H.B."/>
            <person name="Matheny P.B."/>
            <person name="Slot J.C."/>
        </authorList>
    </citation>
    <scope>NUCLEOTIDE SEQUENCE [LARGE SCALE GENOMIC DNA]</scope>
    <source>
        <strain evidence="2 3">2631</strain>
    </source>
</reference>
<evidence type="ECO:0000313" key="3">
    <source>
        <dbReference type="Proteomes" id="UP000283269"/>
    </source>
</evidence>
<proteinExistence type="predicted"/>
<protein>
    <submittedName>
        <fullName evidence="2">Uncharacterized protein</fullName>
    </submittedName>
</protein>
<dbReference type="Proteomes" id="UP000283269">
    <property type="component" value="Unassembled WGS sequence"/>
</dbReference>
<dbReference type="EMBL" id="NHYD01000938">
    <property type="protein sequence ID" value="PPQ92903.1"/>
    <property type="molecule type" value="Genomic_DNA"/>
</dbReference>
<keyword evidence="3" id="KW-1185">Reference proteome</keyword>
<evidence type="ECO:0000313" key="2">
    <source>
        <dbReference type="EMBL" id="PPQ92903.1"/>
    </source>
</evidence>
<dbReference type="InParanoid" id="A0A409XQ14"/>
<feature type="compositionally biased region" description="Basic and acidic residues" evidence="1">
    <location>
        <begin position="80"/>
        <end position="89"/>
    </location>
</feature>
<gene>
    <name evidence="2" type="ORF">CVT25_010458</name>
</gene>
<dbReference type="AlphaFoldDB" id="A0A409XQ14"/>
<name>A0A409XQ14_PSICY</name>
<organism evidence="2 3">
    <name type="scientific">Psilocybe cyanescens</name>
    <dbReference type="NCBI Taxonomy" id="93625"/>
    <lineage>
        <taxon>Eukaryota</taxon>
        <taxon>Fungi</taxon>
        <taxon>Dikarya</taxon>
        <taxon>Basidiomycota</taxon>
        <taxon>Agaricomycotina</taxon>
        <taxon>Agaricomycetes</taxon>
        <taxon>Agaricomycetidae</taxon>
        <taxon>Agaricales</taxon>
        <taxon>Agaricineae</taxon>
        <taxon>Strophariaceae</taxon>
        <taxon>Psilocybe</taxon>
    </lineage>
</organism>
<feature type="region of interest" description="Disordered" evidence="1">
    <location>
        <begin position="1"/>
        <end position="98"/>
    </location>
</feature>
<accession>A0A409XQ14</accession>